<dbReference type="SUPFAM" id="SSF52540">
    <property type="entry name" value="P-loop containing nucleoside triphosphate hydrolases"/>
    <property type="match status" value="1"/>
</dbReference>
<dbReference type="InterPro" id="IPR027417">
    <property type="entry name" value="P-loop_NTPase"/>
</dbReference>
<evidence type="ECO:0000313" key="3">
    <source>
        <dbReference type="EMBL" id="MBP2388428.1"/>
    </source>
</evidence>
<accession>A0ABS4XJ41</accession>
<sequence length="622" mass="68708">MQLSRLTLKNFRSCSSTEVEFAKDLTVLVGENASGKTGIIDALRLSTYPATGRRTAWFSPDRDLTRTADNGSLISIQTRFTKLSEAEEAIFMAGLVDEHGDLVYTTSFATDASIPSRNAQSYSVGESQIEDPEPANRRRIAHVYLPPLRDAVRDLDGGEGTQLHEVLRTLLDGDKDQEETFKEAANTALSSIAAHALPQSAQQEIQRHFSDAAPPSRNHTIQIKTRVQELRRLVGMLRLQFAETGIDVADVASSGLGYANLLYISMIVLQLSKARENDLTLLLVEEPEAHLHPQLQAVLLDYLRRRAQESGDFTDELRPAGKVQIIVTTHSPNLASSVSIKNIAVVARQQLQTDPKEWCTQVTPLWRLGLDEPETRKIDRYLTVTRASLLFARRVVLVEGIAEALLVPEFAKHYIFKKPSPADAATSDGLTKLAEQRRQSLRQFHSSSIVIIEGVDFEPYLKLLLAGASRRADKVVVITDADNDGAGNVRKQTYESKFSQAHADGVLSIHVGTSTLEADLFASVENEQAMKAAFLRLHSRSEHKWTAVSEASKDLGQDERAKRFSQAIRADKSQPGGYELDISKGDFAHLVAEILQDETHPEHASFEVPAYLDAAIRSVAGD</sequence>
<reference evidence="3 4" key="1">
    <citation type="submission" date="2021-03" db="EMBL/GenBank/DDBJ databases">
        <title>Sequencing the genomes of 1000 actinobacteria strains.</title>
        <authorList>
            <person name="Klenk H.-P."/>
        </authorList>
    </citation>
    <scope>NUCLEOTIDE SEQUENCE [LARGE SCALE GENOMIC DNA]</scope>
    <source>
        <strain evidence="3 4">DSM 15797</strain>
    </source>
</reference>
<name>A0ABS4XJ41_9MICC</name>
<evidence type="ECO:0000313" key="4">
    <source>
        <dbReference type="Proteomes" id="UP001296993"/>
    </source>
</evidence>
<dbReference type="InterPro" id="IPR041685">
    <property type="entry name" value="AAA_GajA/Old/RecF-like"/>
</dbReference>
<keyword evidence="3" id="KW-0540">Nuclease</keyword>
<gene>
    <name evidence="3" type="ORF">JOF47_004001</name>
</gene>
<dbReference type="PANTHER" id="PTHR43581">
    <property type="entry name" value="ATP/GTP PHOSPHATASE"/>
    <property type="match status" value="1"/>
</dbReference>
<dbReference type="EMBL" id="JAGIOF010000003">
    <property type="protein sequence ID" value="MBP2388428.1"/>
    <property type="molecule type" value="Genomic_DNA"/>
</dbReference>
<dbReference type="PANTHER" id="PTHR43581:SF4">
    <property type="entry name" value="ATP_GTP PHOSPHATASE"/>
    <property type="match status" value="1"/>
</dbReference>
<comment type="caution">
    <text evidence="3">The sequence shown here is derived from an EMBL/GenBank/DDBJ whole genome shotgun (WGS) entry which is preliminary data.</text>
</comment>
<keyword evidence="3" id="KW-0255">Endonuclease</keyword>
<dbReference type="Pfam" id="PF13175">
    <property type="entry name" value="AAA_15"/>
    <property type="match status" value="2"/>
</dbReference>
<organism evidence="3 4">
    <name type="scientific">Paeniglutamicibacter kerguelensis</name>
    <dbReference type="NCBI Taxonomy" id="254788"/>
    <lineage>
        <taxon>Bacteria</taxon>
        <taxon>Bacillati</taxon>
        <taxon>Actinomycetota</taxon>
        <taxon>Actinomycetes</taxon>
        <taxon>Micrococcales</taxon>
        <taxon>Micrococcaceae</taxon>
        <taxon>Paeniglutamicibacter</taxon>
    </lineage>
</organism>
<dbReference type="Gene3D" id="3.40.50.300">
    <property type="entry name" value="P-loop containing nucleotide triphosphate hydrolases"/>
    <property type="match status" value="1"/>
</dbReference>
<dbReference type="InterPro" id="IPR051396">
    <property type="entry name" value="Bact_Antivir_Def_Nuclease"/>
</dbReference>
<dbReference type="CDD" id="cd01026">
    <property type="entry name" value="TOPRIM_OLD"/>
    <property type="match status" value="1"/>
</dbReference>
<feature type="domain" description="Endonuclease GajA/Old nuclease/RecF-like AAA" evidence="1">
    <location>
        <begin position="180"/>
        <end position="335"/>
    </location>
</feature>
<feature type="domain" description="OLD protein-like TOPRIM" evidence="2">
    <location>
        <begin position="390"/>
        <end position="414"/>
    </location>
</feature>
<evidence type="ECO:0000259" key="2">
    <source>
        <dbReference type="Pfam" id="PF20469"/>
    </source>
</evidence>
<feature type="domain" description="Endonuclease GajA/Old nuclease/RecF-like AAA" evidence="1">
    <location>
        <begin position="1"/>
        <end position="45"/>
    </location>
</feature>
<proteinExistence type="predicted"/>
<dbReference type="Pfam" id="PF20469">
    <property type="entry name" value="OLD-like_TOPRIM"/>
    <property type="match status" value="1"/>
</dbReference>
<dbReference type="GO" id="GO:0004519">
    <property type="term" value="F:endonuclease activity"/>
    <property type="evidence" value="ECO:0007669"/>
    <property type="project" value="UniProtKB-KW"/>
</dbReference>
<dbReference type="Proteomes" id="UP001296993">
    <property type="component" value="Unassembled WGS sequence"/>
</dbReference>
<dbReference type="RefSeq" id="WP_210002032.1">
    <property type="nucleotide sequence ID" value="NZ_BAAAJY010000001.1"/>
</dbReference>
<dbReference type="InterPro" id="IPR034139">
    <property type="entry name" value="TOPRIM_OLD"/>
</dbReference>
<evidence type="ECO:0000259" key="1">
    <source>
        <dbReference type="Pfam" id="PF13175"/>
    </source>
</evidence>
<keyword evidence="3" id="KW-0378">Hydrolase</keyword>
<protein>
    <submittedName>
        <fullName evidence="3">ATP-dependent endonuclease of OLD family</fullName>
    </submittedName>
</protein>
<keyword evidence="4" id="KW-1185">Reference proteome</keyword>